<comment type="caution">
    <text evidence="1">The sequence shown here is derived from an EMBL/GenBank/DDBJ whole genome shotgun (WGS) entry which is preliminary data.</text>
</comment>
<name>A0A179EY68_PURLI</name>
<evidence type="ECO:0000313" key="1">
    <source>
        <dbReference type="EMBL" id="OAQ58131.1"/>
    </source>
</evidence>
<evidence type="ECO:0000313" key="2">
    <source>
        <dbReference type="Proteomes" id="UP000078340"/>
    </source>
</evidence>
<accession>A0A179EY68</accession>
<sequence>MDGAYSSLLRNAAKHSTRITDTTIAAAARVSDRESFLQVLRATEANIRITQDVLVAAASNNNNDGTQVMWLLLQESMNADEVGTEILEKVLQGDKWGIMSVILERRGSTIRLSKDLLQSWIASERTCRKALKFLLQYKATEVDSILEVMSADERAEFVERRDRLFERFERDSWDDIFKRRVK</sequence>
<dbReference type="AlphaFoldDB" id="A0A179EY68"/>
<dbReference type="Proteomes" id="UP000078340">
    <property type="component" value="Unassembled WGS sequence"/>
</dbReference>
<protein>
    <submittedName>
        <fullName evidence="1">Uncharacterized protein</fullName>
    </submittedName>
</protein>
<proteinExistence type="predicted"/>
<gene>
    <name evidence="1" type="ORF">VFPFJ_11680</name>
</gene>
<reference evidence="1 2" key="1">
    <citation type="submission" date="2016-02" db="EMBL/GenBank/DDBJ databases">
        <title>Biosynthesis of antibiotic leucinostatins and their inhibition on Phytophthora in bio-control Purpureocillium lilacinum.</title>
        <authorList>
            <person name="Wang G."/>
            <person name="Liu Z."/>
            <person name="Lin R."/>
            <person name="Li E."/>
            <person name="Mao Z."/>
            <person name="Ling J."/>
            <person name="Yin W."/>
            <person name="Xie B."/>
        </authorList>
    </citation>
    <scope>NUCLEOTIDE SEQUENCE [LARGE SCALE GENOMIC DNA]</scope>
    <source>
        <strain evidence="1">PLFJ-1</strain>
    </source>
</reference>
<organism evidence="1 2">
    <name type="scientific">Purpureocillium lilacinum</name>
    <name type="common">Paecilomyces lilacinus</name>
    <dbReference type="NCBI Taxonomy" id="33203"/>
    <lineage>
        <taxon>Eukaryota</taxon>
        <taxon>Fungi</taxon>
        <taxon>Dikarya</taxon>
        <taxon>Ascomycota</taxon>
        <taxon>Pezizomycotina</taxon>
        <taxon>Sordariomycetes</taxon>
        <taxon>Hypocreomycetidae</taxon>
        <taxon>Hypocreales</taxon>
        <taxon>Ophiocordycipitaceae</taxon>
        <taxon>Purpureocillium</taxon>
    </lineage>
</organism>
<dbReference type="EMBL" id="LSBI01000070">
    <property type="protein sequence ID" value="OAQ58131.1"/>
    <property type="molecule type" value="Genomic_DNA"/>
</dbReference>